<organism evidence="1 2">
    <name type="scientific">Gluconobacter phage GC1</name>
    <dbReference type="NCBI Taxonomy" id="2047788"/>
    <lineage>
        <taxon>Viruses</taxon>
        <taxon>Varidnaviria</taxon>
        <taxon>Bamfordvirae</taxon>
        <taxon>Preplasmiviricota</taxon>
        <taxon>Prepoliviricotina</taxon>
        <taxon>Tectiliviricetes</taxon>
        <taxon>Kalamavirales</taxon>
        <taxon>Tectiviridae</taxon>
        <taxon>Gammatectivirus</taxon>
        <taxon>Gammatectivirus GC1</taxon>
    </lineage>
</organism>
<evidence type="ECO:0000313" key="1">
    <source>
        <dbReference type="EMBL" id="ATS92573.1"/>
    </source>
</evidence>
<dbReference type="EMBL" id="MG159787">
    <property type="protein sequence ID" value="ATS92573.1"/>
    <property type="molecule type" value="Genomic_DNA"/>
</dbReference>
<sequence length="86" mass="9407">MNLKMILGMMGLDASKLPSEEQLATGFTAISAVPERLDKILSNQGLILKNQAHILSVLDRLAPAEKEMLEGQENLALEHAEEHSNV</sequence>
<name>A0A2I5AR63_9VIRU</name>
<accession>A0A2I5AR63</accession>
<proteinExistence type="predicted"/>
<gene>
    <name evidence="1" type="ORF">GC1_00005</name>
</gene>
<protein>
    <submittedName>
        <fullName evidence="1">Uncharacterized protein</fullName>
    </submittedName>
</protein>
<evidence type="ECO:0000313" key="2">
    <source>
        <dbReference type="Proteomes" id="UP000241016"/>
    </source>
</evidence>
<reference evidence="1 2" key="1">
    <citation type="journal article" date="2018" name="Viruses">
        <title>Bacteriophage GC1, a Novel Tectivirus Infecting Gluconobacter Cerinus, an Acetic Acid Bacterium Associated with Wine-Making.</title>
        <authorList>
            <person name="Philippe C."/>
            <person name="Krupovic M."/>
            <person name="Jaomanjaka F."/>
            <person name="Claisse O."/>
            <person name="Petrel M."/>
            <person name="le Marrec C."/>
        </authorList>
    </citation>
    <scope>NUCLEOTIDE SEQUENCE [LARGE SCALE GENOMIC DNA]</scope>
</reference>
<dbReference type="Proteomes" id="UP000241016">
    <property type="component" value="Segment"/>
</dbReference>
<keyword evidence="2" id="KW-1185">Reference proteome</keyword>